<reference evidence="1 2" key="1">
    <citation type="submission" date="2017-06" db="EMBL/GenBank/DDBJ databases">
        <title>Genome sequence of Lactobacillus plantarum subsp. plantarum strain SRCM101258.</title>
        <authorList>
            <person name="Cho S.H."/>
        </authorList>
    </citation>
    <scope>NUCLEOTIDE SEQUENCE [LARGE SCALE GENOMIC DNA]</scope>
    <source>
        <strain evidence="1 2">SRCM101258</strain>
    </source>
</reference>
<accession>A0A2S3UAH6</accession>
<name>A0A2S3UAH6_LACPN</name>
<dbReference type="Proteomes" id="UP000236990">
    <property type="component" value="Unassembled WGS sequence"/>
</dbReference>
<dbReference type="EC" id="2.2.1.1" evidence="1"/>
<dbReference type="GO" id="GO:0004802">
    <property type="term" value="F:transketolase activity"/>
    <property type="evidence" value="ECO:0007669"/>
    <property type="project" value="UniProtKB-EC"/>
</dbReference>
<dbReference type="Gene3D" id="3.40.50.970">
    <property type="match status" value="1"/>
</dbReference>
<comment type="caution">
    <text evidence="1">The sequence shown here is derived from an EMBL/GenBank/DDBJ whole genome shotgun (WGS) entry which is preliminary data.</text>
</comment>
<dbReference type="SUPFAM" id="SSF52518">
    <property type="entry name" value="Thiamin diphosphate-binding fold (THDP-binding)"/>
    <property type="match status" value="1"/>
</dbReference>
<gene>
    <name evidence="1" type="primary">tktA</name>
    <name evidence="1" type="ORF">S101258_00181</name>
</gene>
<evidence type="ECO:0000313" key="2">
    <source>
        <dbReference type="Proteomes" id="UP000236990"/>
    </source>
</evidence>
<protein>
    <submittedName>
        <fullName evidence="1">Transketolase</fullName>
        <ecNumber evidence="1">2.2.1.1</ecNumber>
    </submittedName>
</protein>
<evidence type="ECO:0000313" key="1">
    <source>
        <dbReference type="EMBL" id="POD89094.1"/>
    </source>
</evidence>
<sequence>MASRAASAKAINEVAKSIPFLWGGAADLSSSNKTMISEDKDFQQVLMMAVISGLESVSLEWPQP</sequence>
<organism evidence="1 2">
    <name type="scientific">Lactiplantibacillus plantarum subsp. plantarum</name>
    <dbReference type="NCBI Taxonomy" id="337330"/>
    <lineage>
        <taxon>Bacteria</taxon>
        <taxon>Bacillati</taxon>
        <taxon>Bacillota</taxon>
        <taxon>Bacilli</taxon>
        <taxon>Lactobacillales</taxon>
        <taxon>Lactobacillaceae</taxon>
        <taxon>Lactiplantibacillus</taxon>
    </lineage>
</organism>
<dbReference type="AlphaFoldDB" id="A0A2S3UAH6"/>
<proteinExistence type="predicted"/>
<dbReference type="InterPro" id="IPR029061">
    <property type="entry name" value="THDP-binding"/>
</dbReference>
<keyword evidence="1" id="KW-0808">Transferase</keyword>
<dbReference type="EMBL" id="NKCZ01000044">
    <property type="protein sequence ID" value="POD89094.1"/>
    <property type="molecule type" value="Genomic_DNA"/>
</dbReference>